<name>A0A080QFE4_9GAMM</name>
<evidence type="ECO:0000313" key="13">
    <source>
        <dbReference type="Proteomes" id="UP000760407"/>
    </source>
</evidence>
<dbReference type="SMR" id="A0A080QFE4"/>
<dbReference type="STRING" id="28110.KU46_1234"/>
<proteinExistence type="inferred from homology"/>
<comment type="similarity">
    <text evidence="1 6 7">Belongs to the bacterial ribosomal protein bL21 family.</text>
</comment>
<dbReference type="Proteomes" id="UP000029117">
    <property type="component" value="Unassembled WGS sequence"/>
</dbReference>
<dbReference type="EMBL" id="JOUE01000003">
    <property type="protein sequence ID" value="KFJ43432.1"/>
    <property type="molecule type" value="Genomic_DNA"/>
</dbReference>
<dbReference type="Proteomes" id="UP000031830">
    <property type="component" value="Chromosome"/>
</dbReference>
<keyword evidence="3 6" id="KW-0694">RNA-binding</keyword>
<evidence type="ECO:0000313" key="9">
    <source>
        <dbReference type="EMBL" id="KFJ43432.1"/>
    </source>
</evidence>
<dbReference type="EMBL" id="CP009440">
    <property type="protein sequence ID" value="AJI52573.1"/>
    <property type="molecule type" value="Genomic_DNA"/>
</dbReference>
<evidence type="ECO:0000313" key="8">
    <source>
        <dbReference type="EMBL" id="AJI52573.1"/>
    </source>
</evidence>
<gene>
    <name evidence="6 8" type="primary">rplU</name>
    <name evidence="9" type="ORF">DR78_1557</name>
    <name evidence="10" type="ORF">IBE52_03130</name>
    <name evidence="8" type="ORF">LA55_700</name>
</gene>
<dbReference type="HAMAP" id="MF_01363">
    <property type="entry name" value="Ribosomal_bL21"/>
    <property type="match status" value="1"/>
</dbReference>
<dbReference type="KEGG" id="fpz:LA55_700"/>
<dbReference type="InterPro" id="IPR001787">
    <property type="entry name" value="Ribosomal_bL21"/>
</dbReference>
<dbReference type="GeneID" id="93254369"/>
<comment type="function">
    <text evidence="6 7">This protein binds to 23S rRNA in the presence of protein L20.</text>
</comment>
<dbReference type="RefSeq" id="WP_004288036.1">
    <property type="nucleotide sequence ID" value="NZ_CP009343.1"/>
</dbReference>
<dbReference type="PANTHER" id="PTHR21349:SF0">
    <property type="entry name" value="LARGE RIBOSOMAL SUBUNIT PROTEIN BL21M"/>
    <property type="match status" value="1"/>
</dbReference>
<accession>A0A080QFE4</accession>
<dbReference type="InterPro" id="IPR036164">
    <property type="entry name" value="bL21-like_sf"/>
</dbReference>
<dbReference type="PATRIC" id="fig|28110.15.peg.360"/>
<dbReference type="EMBL" id="JACTSG010000002">
    <property type="protein sequence ID" value="MBK2301898.1"/>
    <property type="molecule type" value="Genomic_DNA"/>
</dbReference>
<dbReference type="Proteomes" id="UP000760407">
    <property type="component" value="Unassembled WGS sequence"/>
</dbReference>
<protein>
    <recommendedName>
        <fullName evidence="6">Large ribosomal subunit protein bL21</fullName>
    </recommendedName>
</protein>
<keyword evidence="13" id="KW-1185">Reference proteome</keyword>
<keyword evidence="5 6" id="KW-0687">Ribonucleoprotein</keyword>
<organism evidence="8 12">
    <name type="scientific">Francisella philomiragia</name>
    <dbReference type="NCBI Taxonomy" id="28110"/>
    <lineage>
        <taxon>Bacteria</taxon>
        <taxon>Pseudomonadati</taxon>
        <taxon>Pseudomonadota</taxon>
        <taxon>Gammaproteobacteria</taxon>
        <taxon>Thiotrichales</taxon>
        <taxon>Francisellaceae</taxon>
        <taxon>Francisella</taxon>
    </lineage>
</organism>
<dbReference type="GO" id="GO:0006412">
    <property type="term" value="P:translation"/>
    <property type="evidence" value="ECO:0007669"/>
    <property type="project" value="UniProtKB-UniRule"/>
</dbReference>
<dbReference type="GO" id="GO:1990904">
    <property type="term" value="C:ribonucleoprotein complex"/>
    <property type="evidence" value="ECO:0007669"/>
    <property type="project" value="UniProtKB-KW"/>
</dbReference>
<dbReference type="GO" id="GO:0019843">
    <property type="term" value="F:rRNA binding"/>
    <property type="evidence" value="ECO:0007669"/>
    <property type="project" value="UniProtKB-UniRule"/>
</dbReference>
<reference evidence="10 13" key="3">
    <citation type="submission" date="2020-08" db="EMBL/GenBank/DDBJ databases">
        <title>Comparative genomics of Francisella species.</title>
        <authorList>
            <person name="Sahl J."/>
            <person name="Sjodin A."/>
            <person name="Wagner D."/>
            <person name="Forsman M."/>
        </authorList>
    </citation>
    <scope>NUCLEOTIDE SEQUENCE [LARGE SCALE GENOMIC DNA]</scope>
    <source>
        <strain evidence="10 13">F1093</strain>
    </source>
</reference>
<evidence type="ECO:0000256" key="2">
    <source>
        <dbReference type="ARBA" id="ARBA00022730"/>
    </source>
</evidence>
<dbReference type="PANTHER" id="PTHR21349">
    <property type="entry name" value="50S RIBOSOMAL PROTEIN L21"/>
    <property type="match status" value="1"/>
</dbReference>
<dbReference type="PROSITE" id="PS01169">
    <property type="entry name" value="RIBOSOMAL_L21"/>
    <property type="match status" value="1"/>
</dbReference>
<reference evidence="8 12" key="2">
    <citation type="journal article" date="2015" name="Genome Announc.">
        <title>Genome sequencing of 18 francisella strains to aid in assay development and testing.</title>
        <authorList>
            <person name="Johnson S.L."/>
            <person name="Daligault H.E."/>
            <person name="Davenport K.W."/>
            <person name="Coyne S.R."/>
            <person name="Frey K.G."/>
            <person name="Koroleva G.I."/>
            <person name="Broomall S.M."/>
            <person name="Bishop-Lilly K.A."/>
            <person name="Bruce D.C."/>
            <person name="Chertkov O."/>
            <person name="Freitas T."/>
            <person name="Jaissle J."/>
            <person name="Ladner J.T."/>
            <person name="Rosenzweig C.N."/>
            <person name="Gibbons H.S."/>
            <person name="Palacios G.F."/>
            <person name="Redden C.L."/>
            <person name="Xu Y."/>
            <person name="Minogue T.D."/>
            <person name="Chain P.S."/>
        </authorList>
    </citation>
    <scope>NUCLEOTIDE SEQUENCE [LARGE SCALE GENOMIC DNA]</scope>
    <source>
        <strain evidence="8 12">GA01-2794</strain>
    </source>
</reference>
<dbReference type="InterPro" id="IPR028909">
    <property type="entry name" value="bL21-like"/>
</dbReference>
<reference evidence="9 11" key="1">
    <citation type="submission" date="2014-04" db="EMBL/GenBank/DDBJ databases">
        <authorList>
            <person name="Bishop-Lilly K.A."/>
            <person name="Broomall S.M."/>
            <person name="Chain P.S."/>
            <person name="Chertkov O."/>
            <person name="Coyne S.R."/>
            <person name="Daligault H.E."/>
            <person name="Davenport K.W."/>
            <person name="Erkkila T."/>
            <person name="Frey K.G."/>
            <person name="Gibbons H.S."/>
            <person name="Gu W."/>
            <person name="Jaissle J."/>
            <person name="Johnson S.L."/>
            <person name="Koroleva G.I."/>
            <person name="Ladner J.T."/>
            <person name="Lo C.-C."/>
            <person name="Minogue T.D."/>
            <person name="Munk C."/>
            <person name="Palacios G.F."/>
            <person name="Redden C.L."/>
            <person name="Rosenzweig C.N."/>
            <person name="Scholz M.B."/>
            <person name="Teshima H."/>
            <person name="Xu Y."/>
        </authorList>
    </citation>
    <scope>NUCLEOTIDE SEQUENCE [LARGE SCALE GENOMIC DNA]</scope>
    <source>
        <strain evidence="9 11">FAJ</strain>
    </source>
</reference>
<dbReference type="GO" id="GO:0003735">
    <property type="term" value="F:structural constituent of ribosome"/>
    <property type="evidence" value="ECO:0007669"/>
    <property type="project" value="InterPro"/>
</dbReference>
<evidence type="ECO:0000256" key="7">
    <source>
        <dbReference type="RuleBase" id="RU000562"/>
    </source>
</evidence>
<dbReference type="KEGG" id="fpx:KU46_1234"/>
<keyword evidence="2 6" id="KW-0699">rRNA-binding</keyword>
<dbReference type="KEGG" id="fpi:BF30_319"/>
<evidence type="ECO:0000313" key="12">
    <source>
        <dbReference type="Proteomes" id="UP000031830"/>
    </source>
</evidence>
<evidence type="ECO:0000256" key="4">
    <source>
        <dbReference type="ARBA" id="ARBA00022980"/>
    </source>
</evidence>
<dbReference type="InterPro" id="IPR018258">
    <property type="entry name" value="Ribosomal_bL21_CS"/>
</dbReference>
<evidence type="ECO:0000313" key="11">
    <source>
        <dbReference type="Proteomes" id="UP000029117"/>
    </source>
</evidence>
<evidence type="ECO:0000256" key="1">
    <source>
        <dbReference type="ARBA" id="ARBA00008563"/>
    </source>
</evidence>
<dbReference type="OMA" id="HRQPFTK"/>
<evidence type="ECO:0000313" key="10">
    <source>
        <dbReference type="EMBL" id="MBK2301898.1"/>
    </source>
</evidence>
<dbReference type="KEGG" id="fpm:LA56_167"/>
<dbReference type="AlphaFoldDB" id="A0A080QFE4"/>
<dbReference type="GO" id="GO:0005840">
    <property type="term" value="C:ribosome"/>
    <property type="evidence" value="ECO:0007669"/>
    <property type="project" value="UniProtKB-KW"/>
</dbReference>
<keyword evidence="4 6" id="KW-0689">Ribosomal protein</keyword>
<evidence type="ECO:0000256" key="5">
    <source>
        <dbReference type="ARBA" id="ARBA00023274"/>
    </source>
</evidence>
<dbReference type="GO" id="GO:0005737">
    <property type="term" value="C:cytoplasm"/>
    <property type="evidence" value="ECO:0007669"/>
    <property type="project" value="UniProtKB-ARBA"/>
</dbReference>
<evidence type="ECO:0000256" key="6">
    <source>
        <dbReference type="HAMAP-Rule" id="MF_01363"/>
    </source>
</evidence>
<dbReference type="KEGG" id="fpj:LA02_1765"/>
<sequence>MYAIIKNGGKQYKVKEGEVVKLEKFDLGIGEKVEFDTVLMGQTAEGEVKIGAPIVEGAKVVGEVVEQGRNKKVKIMKFRRRKHSMKQQGHRQYFTAVKVSSISL</sequence>
<evidence type="ECO:0000256" key="3">
    <source>
        <dbReference type="ARBA" id="ARBA00022884"/>
    </source>
</evidence>
<dbReference type="Pfam" id="PF00829">
    <property type="entry name" value="Ribosomal_L21p"/>
    <property type="match status" value="1"/>
</dbReference>
<dbReference type="OrthoDB" id="9813334at2"/>
<comment type="subunit">
    <text evidence="6">Part of the 50S ribosomal subunit. Contacts protein L20.</text>
</comment>
<dbReference type="NCBIfam" id="TIGR00061">
    <property type="entry name" value="L21"/>
    <property type="match status" value="1"/>
</dbReference>
<dbReference type="SUPFAM" id="SSF141091">
    <property type="entry name" value="L21p-like"/>
    <property type="match status" value="1"/>
</dbReference>